<reference evidence="2" key="1">
    <citation type="submission" date="2017-01" db="EMBL/GenBank/DDBJ databases">
        <title>Comparative genomics of anhydrobiosis in the tardigrade Hypsibius dujardini.</title>
        <authorList>
            <person name="Yoshida Y."/>
            <person name="Koutsovoulos G."/>
            <person name="Laetsch D."/>
            <person name="Stevens L."/>
            <person name="Kumar S."/>
            <person name="Horikawa D."/>
            <person name="Ishino K."/>
            <person name="Komine S."/>
            <person name="Tomita M."/>
            <person name="Blaxter M."/>
            <person name="Arakawa K."/>
        </authorList>
    </citation>
    <scope>NUCLEOTIDE SEQUENCE [LARGE SCALE GENOMIC DNA]</scope>
    <source>
        <strain evidence="2">Z151</strain>
    </source>
</reference>
<protein>
    <recommendedName>
        <fullName evidence="3">28S ribosomal protein S34, mitochondrial</fullName>
    </recommendedName>
</protein>
<dbReference type="OrthoDB" id="16434at2759"/>
<dbReference type="GO" id="GO:0003735">
    <property type="term" value="F:structural constituent of ribosome"/>
    <property type="evidence" value="ECO:0007669"/>
    <property type="project" value="InterPro"/>
</dbReference>
<dbReference type="GO" id="GO:0005739">
    <property type="term" value="C:mitochondrion"/>
    <property type="evidence" value="ECO:0007669"/>
    <property type="project" value="InterPro"/>
</dbReference>
<evidence type="ECO:0000313" key="1">
    <source>
        <dbReference type="EMBL" id="OQV19573.1"/>
    </source>
</evidence>
<accession>A0A1W0WWK4</accession>
<dbReference type="PANTHER" id="PTHR28589:SF1">
    <property type="entry name" value="SMALL RIBOSOMAL SUBUNIT PROTEIN MS34"/>
    <property type="match status" value="1"/>
</dbReference>
<dbReference type="EMBL" id="MTYJ01000037">
    <property type="protein sequence ID" value="OQV19573.1"/>
    <property type="molecule type" value="Genomic_DNA"/>
</dbReference>
<evidence type="ECO:0008006" key="3">
    <source>
        <dbReference type="Google" id="ProtNLM"/>
    </source>
</evidence>
<evidence type="ECO:0000313" key="2">
    <source>
        <dbReference type="Proteomes" id="UP000192578"/>
    </source>
</evidence>
<gene>
    <name evidence="1" type="ORF">BV898_06347</name>
</gene>
<organism evidence="1 2">
    <name type="scientific">Hypsibius exemplaris</name>
    <name type="common">Freshwater tardigrade</name>
    <dbReference type="NCBI Taxonomy" id="2072580"/>
    <lineage>
        <taxon>Eukaryota</taxon>
        <taxon>Metazoa</taxon>
        <taxon>Ecdysozoa</taxon>
        <taxon>Tardigrada</taxon>
        <taxon>Eutardigrada</taxon>
        <taxon>Parachela</taxon>
        <taxon>Hypsibioidea</taxon>
        <taxon>Hypsibiidae</taxon>
        <taxon>Hypsibius</taxon>
    </lineage>
</organism>
<name>A0A1W0WWK4_HYPEX</name>
<dbReference type="InterPro" id="IPR032053">
    <property type="entry name" value="Ribosomal_mS34"/>
</dbReference>
<dbReference type="Pfam" id="PF16053">
    <property type="entry name" value="MRP-S34"/>
    <property type="match status" value="1"/>
</dbReference>
<proteinExistence type="predicted"/>
<dbReference type="PANTHER" id="PTHR28589">
    <property type="entry name" value="28S RIBOSOMAL PROTEIN S34, MITOCHONDRIAL"/>
    <property type="match status" value="1"/>
</dbReference>
<comment type="caution">
    <text evidence="1">The sequence shown here is derived from an EMBL/GenBank/DDBJ whole genome shotgun (WGS) entry which is preliminary data.</text>
</comment>
<dbReference type="AlphaFoldDB" id="A0A1W0WWK4"/>
<sequence>MPIRIVGKPNQLRGKYLFEILRNLKDFGVGRTVVRSLYERYPEPTYFVVRTVQPGNDPEGQVGTMTATHVFRGRNFGDVEVMDGHFADWRLIPKEEEAEYKATYRPGMELLPKRRVVPAAEPFPPLLKLMLRDEAVKEGKPWEKEPMLPLVIHRGVANIPIQEGVEAPIGAAQHPDNPISKMLPQSVAVLLARTNYPKKK</sequence>
<dbReference type="Proteomes" id="UP000192578">
    <property type="component" value="Unassembled WGS sequence"/>
</dbReference>
<keyword evidence="2" id="KW-1185">Reference proteome</keyword>